<comment type="caution">
    <text evidence="2">The sequence shown here is derived from an EMBL/GenBank/DDBJ whole genome shotgun (WGS) entry which is preliminary data.</text>
</comment>
<accession>A0A926UQS7</accession>
<dbReference type="PANTHER" id="PTHR12149">
    <property type="entry name" value="FRUCTOSAMINE 3 KINASE-RELATED PROTEIN"/>
    <property type="match status" value="1"/>
</dbReference>
<sequence length="285" mass="32419">MWDEIAIAISQVTGQKFTIGQQRAQTGGCINETMTVSDRDRHFFVKTNRANCLEMFMAEAIALQQIYATQTMRVPQPICWGTTGETAYLVMENLNLGGSQNWDAMGRKLAAMHHVTSDRGFGWDRHNTIGATPQVNDWTKDWLDFWINHRLGFQIKLARRKGWRCPIAESQVYDVIPALFADYQPQPAMVHGDLWGGNVGFADGEPVIFDPALYYGDHEVDLAMTELFGGFPAQFYQAYQASYPLDVGYHRRKTLYNLYHILNHFNLFGGSYGLQASRMMQAIVK</sequence>
<evidence type="ECO:0000313" key="2">
    <source>
        <dbReference type="EMBL" id="MBD2149101.1"/>
    </source>
</evidence>
<keyword evidence="1" id="KW-0808">Transferase</keyword>
<reference evidence="2" key="1">
    <citation type="journal article" date="2015" name="ISME J.">
        <title>Draft Genome Sequence of Streptomyces incarnatus NRRL8089, which Produces the Nucleoside Antibiotic Sinefungin.</title>
        <authorList>
            <person name="Oshima K."/>
            <person name="Hattori M."/>
            <person name="Shimizu H."/>
            <person name="Fukuda K."/>
            <person name="Nemoto M."/>
            <person name="Inagaki K."/>
            <person name="Tamura T."/>
        </authorList>
    </citation>
    <scope>NUCLEOTIDE SEQUENCE</scope>
    <source>
        <strain evidence="2">FACHB-1277</strain>
    </source>
</reference>
<dbReference type="Proteomes" id="UP000631421">
    <property type="component" value="Unassembled WGS sequence"/>
</dbReference>
<dbReference type="InterPro" id="IPR011009">
    <property type="entry name" value="Kinase-like_dom_sf"/>
</dbReference>
<keyword evidence="3" id="KW-1185">Reference proteome</keyword>
<dbReference type="SUPFAM" id="SSF56112">
    <property type="entry name" value="Protein kinase-like (PK-like)"/>
    <property type="match status" value="1"/>
</dbReference>
<protein>
    <submittedName>
        <fullName evidence="2">Fructosamine kinase family protein</fullName>
    </submittedName>
</protein>
<dbReference type="Gene3D" id="3.90.1200.10">
    <property type="match status" value="1"/>
</dbReference>
<keyword evidence="1 2" id="KW-0418">Kinase</keyword>
<evidence type="ECO:0000256" key="1">
    <source>
        <dbReference type="PIRNR" id="PIRNR006221"/>
    </source>
</evidence>
<comment type="similarity">
    <text evidence="1">Belongs to the fructosamine kinase family.</text>
</comment>
<organism evidence="2 3">
    <name type="scientific">Pseudanabaena cinerea FACHB-1277</name>
    <dbReference type="NCBI Taxonomy" id="2949581"/>
    <lineage>
        <taxon>Bacteria</taxon>
        <taxon>Bacillati</taxon>
        <taxon>Cyanobacteriota</taxon>
        <taxon>Cyanophyceae</taxon>
        <taxon>Pseudanabaenales</taxon>
        <taxon>Pseudanabaenaceae</taxon>
        <taxon>Pseudanabaena</taxon>
        <taxon>Pseudanabaena cinerea</taxon>
    </lineage>
</organism>
<name>A0A926UQS7_9CYAN</name>
<reference evidence="2" key="2">
    <citation type="submission" date="2020-08" db="EMBL/GenBank/DDBJ databases">
        <authorList>
            <person name="Chen M."/>
            <person name="Teng W."/>
            <person name="Zhao L."/>
            <person name="Hu C."/>
            <person name="Zhou Y."/>
            <person name="Han B."/>
            <person name="Song L."/>
            <person name="Shu W."/>
        </authorList>
    </citation>
    <scope>NUCLEOTIDE SEQUENCE</scope>
    <source>
        <strain evidence="2">FACHB-1277</strain>
    </source>
</reference>
<dbReference type="PANTHER" id="PTHR12149:SF8">
    <property type="entry name" value="PROTEIN-RIBULOSAMINE 3-KINASE"/>
    <property type="match status" value="1"/>
</dbReference>
<dbReference type="Gene3D" id="3.30.200.20">
    <property type="entry name" value="Phosphorylase Kinase, domain 1"/>
    <property type="match status" value="1"/>
</dbReference>
<dbReference type="PIRSF" id="PIRSF006221">
    <property type="entry name" value="Ketosamine-3-kinase"/>
    <property type="match status" value="1"/>
</dbReference>
<dbReference type="AlphaFoldDB" id="A0A926UQS7"/>
<dbReference type="Pfam" id="PF03881">
    <property type="entry name" value="Fructosamin_kin"/>
    <property type="match status" value="1"/>
</dbReference>
<dbReference type="GO" id="GO:0016301">
    <property type="term" value="F:kinase activity"/>
    <property type="evidence" value="ECO:0007669"/>
    <property type="project" value="UniProtKB-UniRule"/>
</dbReference>
<dbReference type="EMBL" id="JACJPY010000005">
    <property type="protein sequence ID" value="MBD2149101.1"/>
    <property type="molecule type" value="Genomic_DNA"/>
</dbReference>
<gene>
    <name evidence="2" type="ORF">H6F44_03020</name>
</gene>
<dbReference type="InterPro" id="IPR016477">
    <property type="entry name" value="Fructo-/Ketosamine-3-kinase"/>
</dbReference>
<proteinExistence type="inferred from homology"/>
<dbReference type="RefSeq" id="WP_190349429.1">
    <property type="nucleotide sequence ID" value="NZ_JACJPY010000005.1"/>
</dbReference>
<evidence type="ECO:0000313" key="3">
    <source>
        <dbReference type="Proteomes" id="UP000631421"/>
    </source>
</evidence>